<protein>
    <submittedName>
        <fullName evidence="8">FtsX-like permease family protein</fullName>
    </submittedName>
</protein>
<keyword evidence="2" id="KW-1003">Cell membrane</keyword>
<keyword evidence="4 6" id="KW-1133">Transmembrane helix</keyword>
<feature type="domain" description="ABC3 transporter permease C-terminal" evidence="7">
    <location>
        <begin position="268"/>
        <end position="386"/>
    </location>
</feature>
<evidence type="ECO:0000256" key="4">
    <source>
        <dbReference type="ARBA" id="ARBA00022989"/>
    </source>
</evidence>
<dbReference type="Pfam" id="PF02687">
    <property type="entry name" value="FtsX"/>
    <property type="match status" value="1"/>
</dbReference>
<evidence type="ECO:0000313" key="8">
    <source>
        <dbReference type="EMBL" id="SKA72081.1"/>
    </source>
</evidence>
<evidence type="ECO:0000256" key="3">
    <source>
        <dbReference type="ARBA" id="ARBA00022692"/>
    </source>
</evidence>
<dbReference type="Proteomes" id="UP000190814">
    <property type="component" value="Unassembled WGS sequence"/>
</dbReference>
<sequence length="391" mass="44884">MKKNGKSKLSPWPYVRNNKRRMASLILSLAAFAVMIYMVCYCIDASCKPFYEVCLNKYDHLNEIAINYGDRINEKIQKEKEQSNGKMSDKEYNRRFWEEAYKEFAKDKEKLKKLDHVDDVLMYKNGYVNYQSIAGNYGHVVYLFESIDDIKTYMNHIDLKIIKGRMPEKRGEIVVDKKIAKNQGDHLLDKLAEGYEVVGYTDTDDYACFGYAVEDENNGWELVLTDKRVSVKSDIEKLGFPVLYAYDYDSAEKDLDTAIGSLENVKYVFTIVTNIVLSLCIIVVLSFHISDRHNEWCLISSIGFSKIEVYVMAFKELLIGFVIALIVGLVSGIGCAYYMDRTVMENLGISIDLFSVDAIVLIISMYILMLALCQIPLFVNLNKITTIDEIE</sequence>
<dbReference type="GO" id="GO:0005886">
    <property type="term" value="C:plasma membrane"/>
    <property type="evidence" value="ECO:0007669"/>
    <property type="project" value="UniProtKB-SubCell"/>
</dbReference>
<dbReference type="STRING" id="39495.SAMN02745111_02289"/>
<evidence type="ECO:0000256" key="5">
    <source>
        <dbReference type="ARBA" id="ARBA00023136"/>
    </source>
</evidence>
<comment type="subcellular location">
    <subcellularLocation>
        <location evidence="1">Cell membrane</location>
        <topology evidence="1">Multi-pass membrane protein</topology>
    </subcellularLocation>
</comment>
<evidence type="ECO:0000256" key="6">
    <source>
        <dbReference type="SAM" id="Phobius"/>
    </source>
</evidence>
<dbReference type="AlphaFoldDB" id="A0A1T4W5U5"/>
<gene>
    <name evidence="8" type="ORF">SAMN02745111_02289</name>
</gene>
<dbReference type="RefSeq" id="WP_078767112.1">
    <property type="nucleotide sequence ID" value="NZ_FUXZ01000017.1"/>
</dbReference>
<reference evidence="8 9" key="1">
    <citation type="submission" date="2017-02" db="EMBL/GenBank/DDBJ databases">
        <authorList>
            <person name="Peterson S.W."/>
        </authorList>
    </citation>
    <scope>NUCLEOTIDE SEQUENCE [LARGE SCALE GENOMIC DNA]</scope>
    <source>
        <strain evidence="8 9">ATCC 35992</strain>
    </source>
</reference>
<evidence type="ECO:0000313" key="9">
    <source>
        <dbReference type="Proteomes" id="UP000190814"/>
    </source>
</evidence>
<evidence type="ECO:0000259" key="7">
    <source>
        <dbReference type="Pfam" id="PF02687"/>
    </source>
</evidence>
<dbReference type="EMBL" id="FUXZ01000017">
    <property type="protein sequence ID" value="SKA72081.1"/>
    <property type="molecule type" value="Genomic_DNA"/>
</dbReference>
<keyword evidence="5 6" id="KW-0472">Membrane</keyword>
<dbReference type="InterPro" id="IPR003838">
    <property type="entry name" value="ABC3_permease_C"/>
</dbReference>
<keyword evidence="9" id="KW-1185">Reference proteome</keyword>
<name>A0A1T4W5U5_9FIRM</name>
<dbReference type="OrthoDB" id="5137249at2"/>
<proteinExistence type="predicted"/>
<feature type="transmembrane region" description="Helical" evidence="6">
    <location>
        <begin position="317"/>
        <end position="339"/>
    </location>
</feature>
<evidence type="ECO:0000256" key="2">
    <source>
        <dbReference type="ARBA" id="ARBA00022475"/>
    </source>
</evidence>
<keyword evidence="3 6" id="KW-0812">Transmembrane</keyword>
<accession>A0A1T4W5U5</accession>
<evidence type="ECO:0000256" key="1">
    <source>
        <dbReference type="ARBA" id="ARBA00004651"/>
    </source>
</evidence>
<feature type="transmembrane region" description="Helical" evidence="6">
    <location>
        <begin position="359"/>
        <end position="379"/>
    </location>
</feature>
<organism evidence="8 9">
    <name type="scientific">Eubacterium uniforme</name>
    <dbReference type="NCBI Taxonomy" id="39495"/>
    <lineage>
        <taxon>Bacteria</taxon>
        <taxon>Bacillati</taxon>
        <taxon>Bacillota</taxon>
        <taxon>Clostridia</taxon>
        <taxon>Eubacteriales</taxon>
        <taxon>Eubacteriaceae</taxon>
        <taxon>Eubacterium</taxon>
    </lineage>
</organism>
<feature type="transmembrane region" description="Helical" evidence="6">
    <location>
        <begin position="267"/>
        <end position="289"/>
    </location>
</feature>